<dbReference type="PANTHER" id="PTHR10039">
    <property type="entry name" value="AMELOGENIN"/>
    <property type="match status" value="1"/>
</dbReference>
<evidence type="ECO:0000313" key="4">
    <source>
        <dbReference type="Proteomes" id="UP000559027"/>
    </source>
</evidence>
<dbReference type="OrthoDB" id="3071584at2759"/>
<evidence type="ECO:0000313" key="3">
    <source>
        <dbReference type="EMBL" id="KAF5359764.1"/>
    </source>
</evidence>
<comment type="caution">
    <text evidence="3">The sequence shown here is derived from an EMBL/GenBank/DDBJ whole genome shotgun (WGS) entry which is preliminary data.</text>
</comment>
<evidence type="ECO:0000259" key="2">
    <source>
        <dbReference type="Pfam" id="PF24883"/>
    </source>
</evidence>
<dbReference type="Gene3D" id="3.40.50.300">
    <property type="entry name" value="P-loop containing nucleotide triphosphate hydrolases"/>
    <property type="match status" value="1"/>
</dbReference>
<dbReference type="SUPFAM" id="SSF52540">
    <property type="entry name" value="P-loop containing nucleoside triphosphate hydrolases"/>
    <property type="match status" value="1"/>
</dbReference>
<reference evidence="3 4" key="1">
    <citation type="journal article" date="2020" name="ISME J.">
        <title>Uncovering the hidden diversity of litter-decomposition mechanisms in mushroom-forming fungi.</title>
        <authorList>
            <person name="Floudas D."/>
            <person name="Bentzer J."/>
            <person name="Ahren D."/>
            <person name="Johansson T."/>
            <person name="Persson P."/>
            <person name="Tunlid A."/>
        </authorList>
    </citation>
    <scope>NUCLEOTIDE SEQUENCE [LARGE SCALE GENOMIC DNA]</scope>
    <source>
        <strain evidence="3 4">CBS 146.42</strain>
    </source>
</reference>
<name>A0A8H5G7E3_9AGAR</name>
<dbReference type="InterPro" id="IPR027417">
    <property type="entry name" value="P-loop_NTPase"/>
</dbReference>
<dbReference type="EMBL" id="JAACJO010000004">
    <property type="protein sequence ID" value="KAF5359764.1"/>
    <property type="molecule type" value="Genomic_DNA"/>
</dbReference>
<protein>
    <recommendedName>
        <fullName evidence="2">Nephrocystin 3-like N-terminal domain-containing protein</fullName>
    </recommendedName>
</protein>
<dbReference type="Pfam" id="PF24883">
    <property type="entry name" value="NPHP3_N"/>
    <property type="match status" value="1"/>
</dbReference>
<sequence length="1145" mass="129433">MPQKFFSSSSIDTAVDDRYPVDLPRDIWDAIAEFVPDRDIKRLYSITPAFLYRALKLRYQFLQVTKWADLSTCRTLEHARTPFCAAFVRHLGVQFEGLQQHNIQNRPGISAMNLPPSTVLLGKTQRYAQYSVSFISSFLSQRLTPSFELTMALLLEAIPHLRHVNTFSVNCWDLPPGLDVSTVLIAAWSSFGSNITTFIFNGNIDSYQFLSESKPYLPNLTSLELDTTLNMSRTVRDIEHERQVLRDYVAPLVSSLAPQLLSFQLFFFPNADLSELFNLISRTKFGKLKYLRLRMPYNRSYQDPSGLLAFLSPLTLPVLEDLNLRLNPTGATLDRSNEIPLAEFLTALTNYTPVTFTNLRMLELFPTHLQEGRDALYTAIARSSDTLKSVCVRDRSLQPDEFVELVRVLVQCKELKMLRLNLSKLDIGVIDLLASSFPKLNRLTIAIDESRNLEEPSISSTLEADLATRDYSSWELRDIGFYRAGSQVDRNLMEVFARHIPSISSFWAQLVMLVQVFQQQFEVNGHHAVQKHFSKSFALTINPNDLLNHRGGTISAVNTREPSSFVAHVRGQAVHYHAYTPNDTDIAVKYKFNGYQSQAHYISVDELDLLSRLCIPGSEIDSPFREPIPHCHPNTRLGLLNRILTWATTANREDPHVFWLSGSAGMGKSAVSQTAAEALKTLRVLGATFFFSQGDYQSPAPDNQIMSPTRIIATVAYQLALSFPEYGRVVADALSKDPTILEKSLALQFKALLVDPFWTIMIEGRTVRKPLVVVLDGLDEYPDPKIQCELVRLIGLHSHLDGFPLKWLVSSRSEWYLESTFFHPALPIKCVHEDLHHLGRGDIEIYLKDGLQQISRLYPGTIDDIMGVEIWPTVEDTYRLIKAAGDLFTIAVSILDFLRNPSSPPISEEIPSHPHHRLQFLLSNIDNPSTFSFPHHPFKQVHSRYTSSLSRLTFQSLRLSGGSISPGPLTGTTKVLSLLLQIFKLWTTQPTLTPFELCNLLSLSRRAFYYVLRHVHGLVRCSSALSDKYNRKFLRGVQPAFLDFITNPPDEIVMSSSLGVSHDGSISSAISKSLFRLLLRPRLHFSIHGLSWKSQPPHGFDPQSLAIEDLIVSHQIVTTAIRLSWQFCSSISLRKMGQIEQISVV</sequence>
<keyword evidence="4" id="KW-1185">Reference proteome</keyword>
<dbReference type="InterPro" id="IPR056884">
    <property type="entry name" value="NPHP3-like_N"/>
</dbReference>
<gene>
    <name evidence="3" type="ORF">D9756_003586</name>
</gene>
<dbReference type="AlphaFoldDB" id="A0A8H5G7E3"/>
<feature type="domain" description="Nephrocystin 3-like N-terminal" evidence="2">
    <location>
        <begin position="645"/>
        <end position="812"/>
    </location>
</feature>
<organism evidence="3 4">
    <name type="scientific">Leucocoprinus leucothites</name>
    <dbReference type="NCBI Taxonomy" id="201217"/>
    <lineage>
        <taxon>Eukaryota</taxon>
        <taxon>Fungi</taxon>
        <taxon>Dikarya</taxon>
        <taxon>Basidiomycota</taxon>
        <taxon>Agaricomycotina</taxon>
        <taxon>Agaricomycetes</taxon>
        <taxon>Agaricomycetidae</taxon>
        <taxon>Agaricales</taxon>
        <taxon>Agaricineae</taxon>
        <taxon>Agaricaceae</taxon>
        <taxon>Leucocoprinus</taxon>
    </lineage>
</organism>
<proteinExistence type="predicted"/>
<dbReference type="Gene3D" id="3.80.10.10">
    <property type="entry name" value="Ribonuclease Inhibitor"/>
    <property type="match status" value="1"/>
</dbReference>
<dbReference type="SUPFAM" id="SSF52047">
    <property type="entry name" value="RNI-like"/>
    <property type="match status" value="1"/>
</dbReference>
<dbReference type="Proteomes" id="UP000559027">
    <property type="component" value="Unassembled WGS sequence"/>
</dbReference>
<dbReference type="InterPro" id="IPR032675">
    <property type="entry name" value="LRR_dom_sf"/>
</dbReference>
<keyword evidence="1" id="KW-0677">Repeat</keyword>
<accession>A0A8H5G7E3</accession>
<evidence type="ECO:0000256" key="1">
    <source>
        <dbReference type="ARBA" id="ARBA00022737"/>
    </source>
</evidence>